<sequence length="555" mass="61535">MQHGGPPVLVLNTNTQRESGRKAQLQNIEAAKAVGDIVTSTLGPRSMLKMLIDPMGGIVMTNDGNAILREIDTSHPAAKSMIELARAQDEEVGDGTTSVIIMAGEFMYAARPFVERNIHPTIIVNAYNRALKESLKVISDLAIDINVDNDDEVNKALTSCIGTKFVSRWGKMVTDLAIKAARIIVRDDNKNKLNLEIKRYAKIEKIPGGLLDDSRVLDGVMFNKDITHPKMRRLIKNPRVILLDCPLEYKKGESMTNLEMMKDTDMTDALKQEMEEIALMCNDILKLKPDVVITEKGVSDLAQHFFLKGNCSVIRRVRKTDNTRIARVTGARITNRPEELTEEDVGKRCGLFEIKQIGDEYFTFMTECKEPAACTILLRGASKDVLNEMERNLHDCLAVAKNLFVNPKIVPGGGAIEMEVANTLVKVSNQVEGLAQLPYKAIAFAMEVIPKTLAQNCGVDVVRTITELRAKHTQEDGKYYGLEGNTGKIIDMSKSEVWEPIAVKQQVFKTSIESACMLLRIDDVVSGIKKKGKEDGPSAQEKLENAETFGDQRDG</sequence>
<evidence type="ECO:0000256" key="6">
    <source>
        <dbReference type="ARBA" id="ARBA00022741"/>
    </source>
</evidence>
<dbReference type="FunFam" id="1.10.560.10:FF:000073">
    <property type="entry name" value="T-complex protein 1 subunit gamma"/>
    <property type="match status" value="1"/>
</dbReference>
<dbReference type="NCBIfam" id="NF041083">
    <property type="entry name" value="thermosome_beta"/>
    <property type="match status" value="1"/>
</dbReference>
<dbReference type="InterPro" id="IPR027413">
    <property type="entry name" value="GROEL-like_equatorial_sf"/>
</dbReference>
<evidence type="ECO:0000313" key="13">
    <source>
        <dbReference type="EMBL" id="KRX07146.1"/>
    </source>
</evidence>
<keyword evidence="7 10" id="KW-0067">ATP-binding</keyword>
<dbReference type="PROSITE" id="PS00995">
    <property type="entry name" value="TCP1_3"/>
    <property type="match status" value="1"/>
</dbReference>
<evidence type="ECO:0000256" key="9">
    <source>
        <dbReference type="ARBA" id="ARBA00024677"/>
    </source>
</evidence>
<dbReference type="GO" id="GO:0140662">
    <property type="term" value="F:ATP-dependent protein folding chaperone"/>
    <property type="evidence" value="ECO:0007669"/>
    <property type="project" value="InterPro"/>
</dbReference>
<dbReference type="FunCoup" id="A0A0V0QYK2">
    <property type="interactions" value="546"/>
</dbReference>
<dbReference type="AlphaFoldDB" id="A0A0V0QYK2"/>
<comment type="subunit">
    <text evidence="3">Heterooligomeric complex of about 850 to 900 kDa that forms two stacked rings, 12 to 16 nm in diameter.</text>
</comment>
<evidence type="ECO:0000256" key="4">
    <source>
        <dbReference type="ARBA" id="ARBA00017187"/>
    </source>
</evidence>
<gene>
    <name evidence="13" type="ORF">PPERSA_09360</name>
</gene>
<organism evidence="13 14">
    <name type="scientific">Pseudocohnilembus persalinus</name>
    <name type="common">Ciliate</name>
    <dbReference type="NCBI Taxonomy" id="266149"/>
    <lineage>
        <taxon>Eukaryota</taxon>
        <taxon>Sar</taxon>
        <taxon>Alveolata</taxon>
        <taxon>Ciliophora</taxon>
        <taxon>Intramacronucleata</taxon>
        <taxon>Oligohymenophorea</taxon>
        <taxon>Scuticociliatia</taxon>
        <taxon>Philasterida</taxon>
        <taxon>Pseudocohnilembidae</taxon>
        <taxon>Pseudocohnilembus</taxon>
    </lineage>
</organism>
<dbReference type="PRINTS" id="PR00304">
    <property type="entry name" value="TCOMPLEXTCP1"/>
</dbReference>
<dbReference type="InterPro" id="IPR027410">
    <property type="entry name" value="TCP-1-like_intermed_sf"/>
</dbReference>
<protein>
    <recommendedName>
        <fullName evidence="4 11">T-complex protein 1 subunit gamma</fullName>
    </recommendedName>
</protein>
<proteinExistence type="inferred from homology"/>
<dbReference type="SUPFAM" id="SSF48592">
    <property type="entry name" value="GroEL equatorial domain-like"/>
    <property type="match status" value="1"/>
</dbReference>
<evidence type="ECO:0000256" key="2">
    <source>
        <dbReference type="ARBA" id="ARBA00008020"/>
    </source>
</evidence>
<accession>A0A0V0QYK2</accession>
<dbReference type="Pfam" id="PF00118">
    <property type="entry name" value="Cpn60_TCP1"/>
    <property type="match status" value="1"/>
</dbReference>
<evidence type="ECO:0000256" key="3">
    <source>
        <dbReference type="ARBA" id="ARBA00011531"/>
    </source>
</evidence>
<dbReference type="InterPro" id="IPR017998">
    <property type="entry name" value="Chaperone_TCP-1"/>
</dbReference>
<evidence type="ECO:0000256" key="5">
    <source>
        <dbReference type="ARBA" id="ARBA00022490"/>
    </source>
</evidence>
<dbReference type="FunFam" id="3.50.7.10:FF:000005">
    <property type="entry name" value="T-complex protein 1 subunit gamma"/>
    <property type="match status" value="1"/>
</dbReference>
<dbReference type="NCBIfam" id="TIGR02344">
    <property type="entry name" value="chap_CCT_gamma"/>
    <property type="match status" value="1"/>
</dbReference>
<evidence type="ECO:0000256" key="8">
    <source>
        <dbReference type="ARBA" id="ARBA00023186"/>
    </source>
</evidence>
<dbReference type="Gene3D" id="3.30.260.10">
    <property type="entry name" value="TCP-1-like chaperonin intermediate domain"/>
    <property type="match status" value="1"/>
</dbReference>
<keyword evidence="14" id="KW-1185">Reference proteome</keyword>
<evidence type="ECO:0000256" key="12">
    <source>
        <dbReference type="SAM" id="MobiDB-lite"/>
    </source>
</evidence>
<dbReference type="NCBIfam" id="NF041082">
    <property type="entry name" value="thermosome_alpha"/>
    <property type="match status" value="1"/>
</dbReference>
<dbReference type="OrthoDB" id="10248520at2759"/>
<evidence type="ECO:0000256" key="10">
    <source>
        <dbReference type="RuleBase" id="RU004187"/>
    </source>
</evidence>
<dbReference type="SUPFAM" id="SSF52029">
    <property type="entry name" value="GroEL apical domain-like"/>
    <property type="match status" value="1"/>
</dbReference>
<dbReference type="FunFam" id="1.10.560.10:FF:000085">
    <property type="entry name" value="T-complex protein 1 subunit gamma"/>
    <property type="match status" value="1"/>
</dbReference>
<dbReference type="Gene3D" id="3.50.7.10">
    <property type="entry name" value="GroEL"/>
    <property type="match status" value="1"/>
</dbReference>
<evidence type="ECO:0000256" key="1">
    <source>
        <dbReference type="ARBA" id="ARBA00004496"/>
    </source>
</evidence>
<dbReference type="InterPro" id="IPR002423">
    <property type="entry name" value="Cpn60/GroEL/TCP-1"/>
</dbReference>
<comment type="subcellular location">
    <subcellularLocation>
        <location evidence="1">Cytoplasm</location>
    </subcellularLocation>
</comment>
<feature type="region of interest" description="Disordered" evidence="12">
    <location>
        <begin position="530"/>
        <end position="555"/>
    </location>
</feature>
<keyword evidence="8 10" id="KW-0143">Chaperone</keyword>
<dbReference type="GO" id="GO:0016887">
    <property type="term" value="F:ATP hydrolysis activity"/>
    <property type="evidence" value="ECO:0007669"/>
    <property type="project" value="InterPro"/>
</dbReference>
<dbReference type="InterPro" id="IPR053374">
    <property type="entry name" value="TCP-1_chaperonin"/>
</dbReference>
<dbReference type="PANTHER" id="PTHR11353">
    <property type="entry name" value="CHAPERONIN"/>
    <property type="match status" value="1"/>
</dbReference>
<dbReference type="InterPro" id="IPR054827">
    <property type="entry name" value="thermosome_alpha"/>
</dbReference>
<dbReference type="InterPro" id="IPR012719">
    <property type="entry name" value="Chap_CCT_gamma"/>
</dbReference>
<reference evidence="13 14" key="1">
    <citation type="journal article" date="2015" name="Sci. Rep.">
        <title>Genome of the facultative scuticociliatosis pathogen Pseudocohnilembus persalinus provides insight into its virulence through horizontal gene transfer.</title>
        <authorList>
            <person name="Xiong J."/>
            <person name="Wang G."/>
            <person name="Cheng J."/>
            <person name="Tian M."/>
            <person name="Pan X."/>
            <person name="Warren A."/>
            <person name="Jiang C."/>
            <person name="Yuan D."/>
            <person name="Miao W."/>
        </authorList>
    </citation>
    <scope>NUCLEOTIDE SEQUENCE [LARGE SCALE GENOMIC DNA]</scope>
    <source>
        <strain evidence="13">36N120E</strain>
    </source>
</reference>
<comment type="function">
    <text evidence="9">Molecular chaperone; assists the folding of proteins upon ATP hydrolysis. Known to play a role, in vitro, in the folding of actin and tubulin.</text>
</comment>
<dbReference type="GO" id="GO:0005524">
    <property type="term" value="F:ATP binding"/>
    <property type="evidence" value="ECO:0007669"/>
    <property type="project" value="UniProtKB-KW"/>
</dbReference>
<dbReference type="SUPFAM" id="SSF54849">
    <property type="entry name" value="GroEL-intermediate domain like"/>
    <property type="match status" value="1"/>
</dbReference>
<dbReference type="Proteomes" id="UP000054937">
    <property type="component" value="Unassembled WGS sequence"/>
</dbReference>
<name>A0A0V0QYK2_PSEPJ</name>
<comment type="caution">
    <text evidence="13">The sequence shown here is derived from an EMBL/GenBank/DDBJ whole genome shotgun (WGS) entry which is preliminary data.</text>
</comment>
<dbReference type="GO" id="GO:0051082">
    <property type="term" value="F:unfolded protein binding"/>
    <property type="evidence" value="ECO:0007669"/>
    <property type="project" value="InterPro"/>
</dbReference>
<dbReference type="EMBL" id="LDAU01000087">
    <property type="protein sequence ID" value="KRX07146.1"/>
    <property type="molecule type" value="Genomic_DNA"/>
</dbReference>
<dbReference type="InterPro" id="IPR027409">
    <property type="entry name" value="GroEL-like_apical_dom_sf"/>
</dbReference>
<evidence type="ECO:0000313" key="14">
    <source>
        <dbReference type="Proteomes" id="UP000054937"/>
    </source>
</evidence>
<dbReference type="GO" id="GO:0005832">
    <property type="term" value="C:chaperonin-containing T-complex"/>
    <property type="evidence" value="ECO:0007669"/>
    <property type="project" value="UniProtKB-ARBA"/>
</dbReference>
<dbReference type="OMA" id="CGGSTIR"/>
<dbReference type="Gene3D" id="1.10.560.10">
    <property type="entry name" value="GroEL-like equatorial domain"/>
    <property type="match status" value="1"/>
</dbReference>
<evidence type="ECO:0000256" key="7">
    <source>
        <dbReference type="ARBA" id="ARBA00022840"/>
    </source>
</evidence>
<keyword evidence="6 10" id="KW-0547">Nucleotide-binding</keyword>
<dbReference type="InterPro" id="IPR002194">
    <property type="entry name" value="Chaperonin_TCP-1_CS"/>
</dbReference>
<comment type="similarity">
    <text evidence="2 10">Belongs to the TCP-1 chaperonin family.</text>
</comment>
<evidence type="ECO:0000256" key="11">
    <source>
        <dbReference type="RuleBase" id="RU004191"/>
    </source>
</evidence>
<feature type="compositionally biased region" description="Basic and acidic residues" evidence="12">
    <location>
        <begin position="532"/>
        <end position="555"/>
    </location>
</feature>
<dbReference type="InParanoid" id="A0A0V0QYK2"/>
<keyword evidence="5" id="KW-0963">Cytoplasm</keyword>
<dbReference type="CDD" id="cd03337">
    <property type="entry name" value="TCP1_gamma"/>
    <property type="match status" value="1"/>
</dbReference>